<dbReference type="Pfam" id="PF00892">
    <property type="entry name" value="EamA"/>
    <property type="match status" value="1"/>
</dbReference>
<name>A0A5D3B936_CUCMM</name>
<comment type="caution">
    <text evidence="8">The sequence shown here is derived from an EMBL/GenBank/DDBJ whole genome shotgun (WGS) entry which is preliminary data.</text>
</comment>
<dbReference type="PANTHER" id="PTHR31218">
    <property type="entry name" value="WAT1-RELATED PROTEIN"/>
    <property type="match status" value="1"/>
</dbReference>
<feature type="transmembrane region" description="Helical" evidence="6">
    <location>
        <begin position="102"/>
        <end position="122"/>
    </location>
</feature>
<feature type="transmembrane region" description="Helical" evidence="6">
    <location>
        <begin position="7"/>
        <end position="27"/>
    </location>
</feature>
<feature type="transmembrane region" description="Helical" evidence="6">
    <location>
        <begin position="70"/>
        <end position="90"/>
    </location>
</feature>
<evidence type="ECO:0000259" key="7">
    <source>
        <dbReference type="Pfam" id="PF00892"/>
    </source>
</evidence>
<dbReference type="EMBL" id="SSTD01019467">
    <property type="protein sequence ID" value="TYJ96380.1"/>
    <property type="molecule type" value="Genomic_DNA"/>
</dbReference>
<evidence type="ECO:0000256" key="6">
    <source>
        <dbReference type="RuleBase" id="RU363077"/>
    </source>
</evidence>
<evidence type="ECO:0000256" key="5">
    <source>
        <dbReference type="ARBA" id="ARBA00023136"/>
    </source>
</evidence>
<evidence type="ECO:0000256" key="2">
    <source>
        <dbReference type="ARBA" id="ARBA00007635"/>
    </source>
</evidence>
<keyword evidence="3 6" id="KW-0812">Transmembrane</keyword>
<protein>
    <recommendedName>
        <fullName evidence="6">WAT1-related protein</fullName>
    </recommendedName>
</protein>
<evidence type="ECO:0000256" key="1">
    <source>
        <dbReference type="ARBA" id="ARBA00004141"/>
    </source>
</evidence>
<dbReference type="Proteomes" id="UP000321947">
    <property type="component" value="Unassembled WGS sequence"/>
</dbReference>
<comment type="similarity">
    <text evidence="2 6">Belongs to the drug/metabolite transporter (DMT) superfamily. Plant drug/metabolite exporter (P-DME) (TC 2.A.7.4) family.</text>
</comment>
<evidence type="ECO:0000256" key="4">
    <source>
        <dbReference type="ARBA" id="ARBA00022989"/>
    </source>
</evidence>
<evidence type="ECO:0000313" key="9">
    <source>
        <dbReference type="Proteomes" id="UP000321947"/>
    </source>
</evidence>
<evidence type="ECO:0000256" key="3">
    <source>
        <dbReference type="ARBA" id="ARBA00022692"/>
    </source>
</evidence>
<organism evidence="8 9">
    <name type="scientific">Cucumis melo var. makuwa</name>
    <name type="common">Oriental melon</name>
    <dbReference type="NCBI Taxonomy" id="1194695"/>
    <lineage>
        <taxon>Eukaryota</taxon>
        <taxon>Viridiplantae</taxon>
        <taxon>Streptophyta</taxon>
        <taxon>Embryophyta</taxon>
        <taxon>Tracheophyta</taxon>
        <taxon>Spermatophyta</taxon>
        <taxon>Magnoliopsida</taxon>
        <taxon>eudicotyledons</taxon>
        <taxon>Gunneridae</taxon>
        <taxon>Pentapetalae</taxon>
        <taxon>rosids</taxon>
        <taxon>fabids</taxon>
        <taxon>Cucurbitales</taxon>
        <taxon>Cucurbitaceae</taxon>
        <taxon>Benincaseae</taxon>
        <taxon>Cucumis</taxon>
    </lineage>
</organism>
<proteinExistence type="inferred from homology"/>
<dbReference type="InterPro" id="IPR037185">
    <property type="entry name" value="EmrE-like"/>
</dbReference>
<dbReference type="SUPFAM" id="SSF103481">
    <property type="entry name" value="Multidrug resistance efflux transporter EmrE"/>
    <property type="match status" value="1"/>
</dbReference>
<feature type="domain" description="EamA" evidence="7">
    <location>
        <begin position="11"/>
        <end position="131"/>
    </location>
</feature>
<keyword evidence="4 6" id="KW-1133">Transmembrane helix</keyword>
<reference evidence="8 9" key="1">
    <citation type="submission" date="2019-08" db="EMBL/GenBank/DDBJ databases">
        <title>Draft genome sequences of two oriental melons (Cucumis melo L. var makuwa).</title>
        <authorList>
            <person name="Kwon S.-Y."/>
        </authorList>
    </citation>
    <scope>NUCLEOTIDE SEQUENCE [LARGE SCALE GENOMIC DNA]</scope>
    <source>
        <strain evidence="9">cv. Chang Bougi</strain>
        <tissue evidence="8">Leaf</tissue>
    </source>
</reference>
<dbReference type="AlphaFoldDB" id="A0A5D3B936"/>
<sequence>MGFVEEYLPAMAMFGLQVTYAIMALLSRAALLKGMSPRVFVVYRQAVATLFIAPIAYFSRSKSRRVSMNLRSFSLIFIASLVGVTMNQNVYFEGVFLVSSSMATAMTNLIPAVTFVIATIVGMENLKMGSLRSMAKIGGTVVCVSGAMCMALLRGPKLINSTQVVVAGQFG</sequence>
<dbReference type="InterPro" id="IPR030184">
    <property type="entry name" value="WAT1-related"/>
</dbReference>
<comment type="subcellular location">
    <subcellularLocation>
        <location evidence="1 6">Membrane</location>
        <topology evidence="1 6">Multi-pass membrane protein</topology>
    </subcellularLocation>
</comment>
<keyword evidence="5 6" id="KW-0472">Membrane</keyword>
<gene>
    <name evidence="8" type="ORF">E5676_scaffold546G00040</name>
</gene>
<dbReference type="GO" id="GO:0016020">
    <property type="term" value="C:membrane"/>
    <property type="evidence" value="ECO:0007669"/>
    <property type="project" value="UniProtKB-SubCell"/>
</dbReference>
<dbReference type="InterPro" id="IPR000620">
    <property type="entry name" value="EamA_dom"/>
</dbReference>
<accession>A0A5D3B936</accession>
<evidence type="ECO:0000313" key="8">
    <source>
        <dbReference type="EMBL" id="TYJ96380.1"/>
    </source>
</evidence>
<feature type="transmembrane region" description="Helical" evidence="6">
    <location>
        <begin position="39"/>
        <end position="58"/>
    </location>
</feature>
<feature type="transmembrane region" description="Helical" evidence="6">
    <location>
        <begin position="134"/>
        <end position="153"/>
    </location>
</feature>
<dbReference type="GO" id="GO:0022857">
    <property type="term" value="F:transmembrane transporter activity"/>
    <property type="evidence" value="ECO:0007669"/>
    <property type="project" value="InterPro"/>
</dbReference>